<evidence type="ECO:0000256" key="1">
    <source>
        <dbReference type="PROSITE-ProRule" id="PRU00339"/>
    </source>
</evidence>
<dbReference type="Pfam" id="PF13424">
    <property type="entry name" value="TPR_12"/>
    <property type="match status" value="1"/>
</dbReference>
<feature type="transmembrane region" description="Helical" evidence="2">
    <location>
        <begin position="12"/>
        <end position="29"/>
    </location>
</feature>
<dbReference type="EMBL" id="BPLQ01000826">
    <property type="protein sequence ID" value="GIX75477.1"/>
    <property type="molecule type" value="Genomic_DNA"/>
</dbReference>
<dbReference type="InterPro" id="IPR052943">
    <property type="entry name" value="TMTC_O-mannosyl-trnsfr"/>
</dbReference>
<gene>
    <name evidence="3" type="primary">TMTC1</name>
    <name evidence="3" type="ORF">CDAR_575671</name>
</gene>
<feature type="repeat" description="TPR" evidence="1">
    <location>
        <begin position="82"/>
        <end position="115"/>
    </location>
</feature>
<feature type="repeat" description="TPR" evidence="1">
    <location>
        <begin position="181"/>
        <end position="214"/>
    </location>
</feature>
<feature type="transmembrane region" description="Helical" evidence="2">
    <location>
        <begin position="38"/>
        <end position="59"/>
    </location>
</feature>
<dbReference type="SUPFAM" id="SSF48452">
    <property type="entry name" value="TPR-like"/>
    <property type="match status" value="2"/>
</dbReference>
<keyword evidence="4" id="KW-1185">Reference proteome</keyword>
<comment type="caution">
    <text evidence="3">The sequence shown here is derived from an EMBL/GenBank/DDBJ whole genome shotgun (WGS) entry which is preliminary data.</text>
</comment>
<dbReference type="Gene3D" id="1.25.40.10">
    <property type="entry name" value="Tetratricopeptide repeat domain"/>
    <property type="match status" value="5"/>
</dbReference>
<evidence type="ECO:0000256" key="2">
    <source>
        <dbReference type="SAM" id="Phobius"/>
    </source>
</evidence>
<organism evidence="3 4">
    <name type="scientific">Caerostris darwini</name>
    <dbReference type="NCBI Taxonomy" id="1538125"/>
    <lineage>
        <taxon>Eukaryota</taxon>
        <taxon>Metazoa</taxon>
        <taxon>Ecdysozoa</taxon>
        <taxon>Arthropoda</taxon>
        <taxon>Chelicerata</taxon>
        <taxon>Arachnida</taxon>
        <taxon>Araneae</taxon>
        <taxon>Araneomorphae</taxon>
        <taxon>Entelegynae</taxon>
        <taxon>Araneoidea</taxon>
        <taxon>Araneidae</taxon>
        <taxon>Caerostris</taxon>
    </lineage>
</organism>
<reference evidence="3 4" key="1">
    <citation type="submission" date="2021-06" db="EMBL/GenBank/DDBJ databases">
        <title>Caerostris darwini draft genome.</title>
        <authorList>
            <person name="Kono N."/>
            <person name="Arakawa K."/>
        </authorList>
    </citation>
    <scope>NUCLEOTIDE SEQUENCE [LARGE SCALE GENOMIC DNA]</scope>
</reference>
<keyword evidence="2" id="KW-1133">Transmembrane helix</keyword>
<evidence type="ECO:0000313" key="4">
    <source>
        <dbReference type="Proteomes" id="UP001054837"/>
    </source>
</evidence>
<keyword evidence="2" id="KW-0472">Membrane</keyword>
<dbReference type="Proteomes" id="UP001054837">
    <property type="component" value="Unassembled WGS sequence"/>
</dbReference>
<dbReference type="Pfam" id="PF14559">
    <property type="entry name" value="TPR_19"/>
    <property type="match status" value="2"/>
</dbReference>
<accession>A0AAV4MVS0</accession>
<dbReference type="InterPro" id="IPR011990">
    <property type="entry name" value="TPR-like_helical_dom_sf"/>
</dbReference>
<keyword evidence="2" id="KW-0812">Transmembrane</keyword>
<dbReference type="AlphaFoldDB" id="A0AAV4MVS0"/>
<sequence>MFVTVGFVVAERVLYIPSIGFCILITFGLRKLRNTARFYWILQSCTIFLIVLFMARTVVRNTDWQTRETLFTSGLTSVPHNAKVHYNFANLQKDLGNIENAVEHYRMALSLWPNHASAHNNLGTLLPDTQQAENHFKLALLINSHHPRALFNLASLYSKQGRKQVSQELLQRAIELDQAFIEAYSSLATIYAEDGRLEDAESLHLKALDRDPNNADSFNNYGTFLQKSGRMEEAVQQYRQAMRLQPNHTVAIVNAARSLRALKNNREAEELYKRALSINSDPKIMDNLGVLYISAGRFADASKLYKELYEKHSDYVEGRVHFAQVLMQERSFPQAEMILQSVIKENNTHRDALHQLSILYSQVNKTAEALEYILKSLNFCSSEEIACAQLHADHGDILKDLKQLDDAAQSYKLAIQLDAKLSHAHVNLAVINHLQGECHQALRHYHEAYILDPENQLLHENMRKLKLHLLDGSGTCAKKKKPGTCKSR</sequence>
<dbReference type="Pfam" id="PF13181">
    <property type="entry name" value="TPR_8"/>
    <property type="match status" value="2"/>
</dbReference>
<dbReference type="PROSITE" id="PS50293">
    <property type="entry name" value="TPR_REGION"/>
    <property type="match status" value="1"/>
</dbReference>
<proteinExistence type="predicted"/>
<dbReference type="PROSITE" id="PS50005">
    <property type="entry name" value="TPR"/>
    <property type="match status" value="5"/>
</dbReference>
<evidence type="ECO:0000313" key="3">
    <source>
        <dbReference type="EMBL" id="GIX75477.1"/>
    </source>
</evidence>
<dbReference type="SMART" id="SM00028">
    <property type="entry name" value="TPR"/>
    <property type="match status" value="11"/>
</dbReference>
<protein>
    <submittedName>
        <fullName evidence="3">Protein O-mannosyl-transferase TMTC1</fullName>
    </submittedName>
</protein>
<feature type="repeat" description="TPR" evidence="1">
    <location>
        <begin position="215"/>
        <end position="248"/>
    </location>
</feature>
<dbReference type="PANTHER" id="PTHR44809">
    <property type="match status" value="1"/>
</dbReference>
<dbReference type="PANTHER" id="PTHR44809:SF1">
    <property type="entry name" value="PROTEIN O-MANNOSYL-TRANSFERASE TMTC1"/>
    <property type="match status" value="1"/>
</dbReference>
<keyword evidence="1" id="KW-0802">TPR repeat</keyword>
<dbReference type="InterPro" id="IPR019734">
    <property type="entry name" value="TPR_rpt"/>
</dbReference>
<feature type="repeat" description="TPR" evidence="1">
    <location>
        <begin position="147"/>
        <end position="180"/>
    </location>
</feature>
<name>A0AAV4MVS0_9ARAC</name>
<feature type="repeat" description="TPR" evidence="1">
    <location>
        <begin position="422"/>
        <end position="455"/>
    </location>
</feature>